<dbReference type="GO" id="GO:0046872">
    <property type="term" value="F:metal ion binding"/>
    <property type="evidence" value="ECO:0007669"/>
    <property type="project" value="UniProtKB-KW"/>
</dbReference>
<comment type="similarity">
    <text evidence="3">Belongs to the PPP phosphatase family. PP-2B subfamily.</text>
</comment>
<dbReference type="GO" id="GO:0005516">
    <property type="term" value="F:calmodulin binding"/>
    <property type="evidence" value="ECO:0007669"/>
    <property type="project" value="UniProtKB-KW"/>
</dbReference>
<evidence type="ECO:0000256" key="1">
    <source>
        <dbReference type="ARBA" id="ARBA00001947"/>
    </source>
</evidence>
<dbReference type="EMBL" id="VYXB01006652">
    <property type="protein sequence ID" value="NWS18144.1"/>
    <property type="molecule type" value="Genomic_DNA"/>
</dbReference>
<evidence type="ECO:0000256" key="9">
    <source>
        <dbReference type="ARBA" id="ARBA00023004"/>
    </source>
</evidence>
<comment type="caution">
    <text evidence="15">The sequence shown here is derived from an EMBL/GenBank/DDBJ whole genome shotgun (WGS) entry which is preliminary data.</text>
</comment>
<accession>A0A7K5DD57</accession>
<gene>
    <name evidence="15" type="primary">Ppp3cc</name>
    <name evidence="15" type="ORF">PACMIN_R09590</name>
</gene>
<dbReference type="GO" id="GO:0033192">
    <property type="term" value="F:calmodulin-dependent protein phosphatase activity"/>
    <property type="evidence" value="ECO:0007669"/>
    <property type="project" value="InterPro"/>
</dbReference>
<protein>
    <recommendedName>
        <fullName evidence="12">Serine/threonine-protein phosphatase</fullName>
        <ecNumber evidence="12">3.1.3.16</ecNumber>
    </recommendedName>
</protein>
<name>A0A7K5DD57_9TYRA</name>
<feature type="compositionally biased region" description="Basic and acidic residues" evidence="13">
    <location>
        <begin position="438"/>
        <end position="451"/>
    </location>
</feature>
<dbReference type="InterPro" id="IPR041751">
    <property type="entry name" value="MPP_PP2B"/>
</dbReference>
<evidence type="ECO:0000256" key="3">
    <source>
        <dbReference type="ARBA" id="ARBA00009905"/>
    </source>
</evidence>
<feature type="domain" description="Serine/threonine specific protein phosphatases" evidence="14">
    <location>
        <begin position="127"/>
        <end position="132"/>
    </location>
</feature>
<evidence type="ECO:0000313" key="16">
    <source>
        <dbReference type="Proteomes" id="UP000525089"/>
    </source>
</evidence>
<keyword evidence="4" id="KW-0479">Metal-binding</keyword>
<comment type="catalytic activity">
    <reaction evidence="10">
        <text>O-phospho-L-seryl-[protein] + H2O = L-seryl-[protein] + phosphate</text>
        <dbReference type="Rhea" id="RHEA:20629"/>
        <dbReference type="Rhea" id="RHEA-COMP:9863"/>
        <dbReference type="Rhea" id="RHEA-COMP:11604"/>
        <dbReference type="ChEBI" id="CHEBI:15377"/>
        <dbReference type="ChEBI" id="CHEBI:29999"/>
        <dbReference type="ChEBI" id="CHEBI:43474"/>
        <dbReference type="ChEBI" id="CHEBI:83421"/>
        <dbReference type="EC" id="3.1.3.16"/>
    </reaction>
</comment>
<reference evidence="15 16" key="1">
    <citation type="submission" date="2019-09" db="EMBL/GenBank/DDBJ databases">
        <title>Bird 10,000 Genomes (B10K) Project - Family phase.</title>
        <authorList>
            <person name="Zhang G."/>
        </authorList>
    </citation>
    <scope>NUCLEOTIDE SEQUENCE [LARGE SCALE GENOMIC DNA]</scope>
    <source>
        <strain evidence="15">B10K-DU-001-72</strain>
        <tissue evidence="15">Muscle</tissue>
    </source>
</reference>
<feature type="non-terminal residue" evidence="15">
    <location>
        <position position="470"/>
    </location>
</feature>
<dbReference type="SUPFAM" id="SSF56300">
    <property type="entry name" value="Metallo-dependent phosphatases"/>
    <property type="match status" value="1"/>
</dbReference>
<keyword evidence="9" id="KW-0408">Iron</keyword>
<dbReference type="Gene3D" id="3.60.21.10">
    <property type="match status" value="1"/>
</dbReference>
<evidence type="ECO:0000256" key="7">
    <source>
        <dbReference type="ARBA" id="ARBA00022860"/>
    </source>
</evidence>
<comment type="cofactor">
    <cofactor evidence="2">
        <name>Fe(3+)</name>
        <dbReference type="ChEBI" id="CHEBI:29034"/>
    </cofactor>
</comment>
<dbReference type="SMART" id="SM00156">
    <property type="entry name" value="PP2Ac"/>
    <property type="match status" value="1"/>
</dbReference>
<organism evidence="15 16">
    <name type="scientific">Pachyramphus minor</name>
    <dbReference type="NCBI Taxonomy" id="369605"/>
    <lineage>
        <taxon>Eukaryota</taxon>
        <taxon>Metazoa</taxon>
        <taxon>Chordata</taxon>
        <taxon>Craniata</taxon>
        <taxon>Vertebrata</taxon>
        <taxon>Euteleostomi</taxon>
        <taxon>Archelosauria</taxon>
        <taxon>Archosauria</taxon>
        <taxon>Dinosauria</taxon>
        <taxon>Saurischia</taxon>
        <taxon>Theropoda</taxon>
        <taxon>Coelurosauria</taxon>
        <taxon>Aves</taxon>
        <taxon>Neognathae</taxon>
        <taxon>Neoaves</taxon>
        <taxon>Telluraves</taxon>
        <taxon>Australaves</taxon>
        <taxon>Passeriformes</taxon>
        <taxon>Tyrannidae</taxon>
        <taxon>Pachyramphus</taxon>
    </lineage>
</organism>
<dbReference type="PANTHER" id="PTHR45673">
    <property type="entry name" value="SERINE/THREONINE-PROTEIN PHOSPHATASE 2B CATALYTIC SUBUNIT 1-RELATED"/>
    <property type="match status" value="1"/>
</dbReference>
<dbReference type="Pfam" id="PF00149">
    <property type="entry name" value="Metallophos"/>
    <property type="match status" value="1"/>
</dbReference>
<comment type="cofactor">
    <cofactor evidence="1">
        <name>Zn(2+)</name>
        <dbReference type="ChEBI" id="CHEBI:29105"/>
    </cofactor>
</comment>
<proteinExistence type="inferred from homology"/>
<dbReference type="InterPro" id="IPR043360">
    <property type="entry name" value="PP2B"/>
</dbReference>
<evidence type="ECO:0000259" key="14">
    <source>
        <dbReference type="PROSITE" id="PS00125"/>
    </source>
</evidence>
<sequence length="470" mass="53206">AVPFPPTQRLTLKEVFEDGKPRLDVLKSHLVKEGRLEEDAALKIINDGAAILRHEKTMIEVEAPITVCGDIHGQFFDLMKLFEVGGSPNNTRYLFLGDYVDRGYFSIECVLYLWSLKINHPKTLFLLRGNHECRHLTEYFTFKQECKYQQRCGGKWLDSCTSFQGDGGLCVLPQQPPDVVCIFQLDRFKEPPAFGPMCDLLWSDPSEDYGNEKTLEHFAHNTVRGCSYFYSYPAVCEFLQNNSLLSVIRAHEAQDAGYRMYRKSQTTGFPSLITIFSAPNYLDVYNNKAAVLKYENNVMNIRQFNCSPHPYWLPNFMDVFTWSLPFVGEKVTEMLVNILNICSDDELISDGDETLEGGTTVRKEIIRNKIRAIGKMARVFSVLREESESVLTLKGLTPTGTLPLGVLSGGRQTLQTAIRGFSPQHKIRSFEEARGLDRINERMPPRKDSLHSDGPVNLVTSNSADKNGTG</sequence>
<dbReference type="PRINTS" id="PR00114">
    <property type="entry name" value="STPHPHTASE"/>
</dbReference>
<keyword evidence="6" id="KW-0862">Zinc</keyword>
<dbReference type="CDD" id="cd07416">
    <property type="entry name" value="MPP_PP2B"/>
    <property type="match status" value="1"/>
</dbReference>
<comment type="catalytic activity">
    <reaction evidence="11 12">
        <text>O-phospho-L-threonyl-[protein] + H2O = L-threonyl-[protein] + phosphate</text>
        <dbReference type="Rhea" id="RHEA:47004"/>
        <dbReference type="Rhea" id="RHEA-COMP:11060"/>
        <dbReference type="Rhea" id="RHEA-COMP:11605"/>
        <dbReference type="ChEBI" id="CHEBI:15377"/>
        <dbReference type="ChEBI" id="CHEBI:30013"/>
        <dbReference type="ChEBI" id="CHEBI:43474"/>
        <dbReference type="ChEBI" id="CHEBI:61977"/>
        <dbReference type="EC" id="3.1.3.16"/>
    </reaction>
</comment>
<feature type="compositionally biased region" description="Polar residues" evidence="13">
    <location>
        <begin position="458"/>
        <end position="470"/>
    </location>
</feature>
<dbReference type="Proteomes" id="UP000525089">
    <property type="component" value="Unassembled WGS sequence"/>
</dbReference>
<evidence type="ECO:0000256" key="5">
    <source>
        <dbReference type="ARBA" id="ARBA00022801"/>
    </source>
</evidence>
<dbReference type="AlphaFoldDB" id="A0A7K5DD57"/>
<evidence type="ECO:0000256" key="10">
    <source>
        <dbReference type="ARBA" id="ARBA00047761"/>
    </source>
</evidence>
<dbReference type="InterPro" id="IPR029052">
    <property type="entry name" value="Metallo-depent_PP-like"/>
</dbReference>
<dbReference type="GO" id="GO:0097720">
    <property type="term" value="P:calcineurin-mediated signaling"/>
    <property type="evidence" value="ECO:0007669"/>
    <property type="project" value="InterPro"/>
</dbReference>
<evidence type="ECO:0000256" key="8">
    <source>
        <dbReference type="ARBA" id="ARBA00022912"/>
    </source>
</evidence>
<dbReference type="FunFam" id="3.60.21.10:FF:000002">
    <property type="entry name" value="Serine/threonine-protein phosphatase"/>
    <property type="match status" value="1"/>
</dbReference>
<dbReference type="EC" id="3.1.3.16" evidence="12"/>
<dbReference type="InterPro" id="IPR006186">
    <property type="entry name" value="Ser/Thr-sp_prot-phosphatase"/>
</dbReference>
<evidence type="ECO:0000256" key="11">
    <source>
        <dbReference type="ARBA" id="ARBA00048336"/>
    </source>
</evidence>
<feature type="non-terminal residue" evidence="15">
    <location>
        <position position="1"/>
    </location>
</feature>
<dbReference type="PROSITE" id="PS00125">
    <property type="entry name" value="SER_THR_PHOSPHATASE"/>
    <property type="match status" value="1"/>
</dbReference>
<evidence type="ECO:0000256" key="6">
    <source>
        <dbReference type="ARBA" id="ARBA00022833"/>
    </source>
</evidence>
<evidence type="ECO:0000313" key="15">
    <source>
        <dbReference type="EMBL" id="NWS18144.1"/>
    </source>
</evidence>
<evidence type="ECO:0000256" key="13">
    <source>
        <dbReference type="SAM" id="MobiDB-lite"/>
    </source>
</evidence>
<keyword evidence="7" id="KW-0112">Calmodulin-binding</keyword>
<evidence type="ECO:0000256" key="4">
    <source>
        <dbReference type="ARBA" id="ARBA00022723"/>
    </source>
</evidence>
<keyword evidence="5 12" id="KW-0378">Hydrolase</keyword>
<feature type="region of interest" description="Disordered" evidence="13">
    <location>
        <begin position="438"/>
        <end position="470"/>
    </location>
</feature>
<keyword evidence="16" id="KW-1185">Reference proteome</keyword>
<keyword evidence="8" id="KW-0904">Protein phosphatase</keyword>
<evidence type="ECO:0000256" key="12">
    <source>
        <dbReference type="RuleBase" id="RU004273"/>
    </source>
</evidence>
<evidence type="ECO:0000256" key="2">
    <source>
        <dbReference type="ARBA" id="ARBA00001965"/>
    </source>
</evidence>
<dbReference type="InterPro" id="IPR004843">
    <property type="entry name" value="Calcineurin-like_PHP"/>
</dbReference>